<dbReference type="AlphaFoldDB" id="A0A1G6G669"/>
<protein>
    <recommendedName>
        <fullName evidence="1">ATP-polyphosphate phosphotransferase</fullName>
        <ecNumber evidence="1">2.7.4.1</ecNumber>
    </recommendedName>
</protein>
<proteinExistence type="predicted"/>
<keyword evidence="6" id="KW-0067">ATP-binding</keyword>
<dbReference type="GO" id="GO:0006799">
    <property type="term" value="P:polyphosphate biosynthetic process"/>
    <property type="evidence" value="ECO:0007669"/>
    <property type="project" value="InterPro"/>
</dbReference>
<dbReference type="InterPro" id="IPR003414">
    <property type="entry name" value="PP_kinase"/>
</dbReference>
<evidence type="ECO:0000259" key="8">
    <source>
        <dbReference type="Pfam" id="PF13089"/>
    </source>
</evidence>
<dbReference type="PANTHER" id="PTHR30218:SF0">
    <property type="entry name" value="POLYPHOSPHATE KINASE"/>
    <property type="match status" value="1"/>
</dbReference>
<keyword evidence="2" id="KW-0597">Phosphoprotein</keyword>
<evidence type="ECO:0000256" key="1">
    <source>
        <dbReference type="ARBA" id="ARBA00012960"/>
    </source>
</evidence>
<dbReference type="Gene3D" id="3.30.1840.10">
    <property type="entry name" value="Polyphosphate kinase middle domain"/>
    <property type="match status" value="1"/>
</dbReference>
<evidence type="ECO:0000313" key="9">
    <source>
        <dbReference type="EMBL" id="SDB77474.1"/>
    </source>
</evidence>
<dbReference type="SUPFAM" id="SSF143724">
    <property type="entry name" value="PHP14-like"/>
    <property type="match status" value="1"/>
</dbReference>
<dbReference type="EMBL" id="FMYE01000022">
    <property type="protein sequence ID" value="SDB77474.1"/>
    <property type="molecule type" value="Genomic_DNA"/>
</dbReference>
<dbReference type="GO" id="GO:0008976">
    <property type="term" value="F:polyphosphate kinase activity"/>
    <property type="evidence" value="ECO:0007669"/>
    <property type="project" value="UniProtKB-EC"/>
</dbReference>
<dbReference type="GO" id="GO:0009358">
    <property type="term" value="C:polyphosphate kinase complex"/>
    <property type="evidence" value="ECO:0007669"/>
    <property type="project" value="InterPro"/>
</dbReference>
<keyword evidence="5 9" id="KW-0418">Kinase</keyword>
<feature type="domain" description="Polyphosphate kinase middle" evidence="7">
    <location>
        <begin position="145"/>
        <end position="332"/>
    </location>
</feature>
<dbReference type="InterPro" id="IPR024953">
    <property type="entry name" value="PP_kinase_middle"/>
</dbReference>
<dbReference type="Pfam" id="PF13089">
    <property type="entry name" value="PP_kinase_N"/>
    <property type="match status" value="1"/>
</dbReference>
<dbReference type="GO" id="GO:0005524">
    <property type="term" value="F:ATP binding"/>
    <property type="evidence" value="ECO:0007669"/>
    <property type="project" value="UniProtKB-KW"/>
</dbReference>
<accession>A0A1G6G669</accession>
<dbReference type="SUPFAM" id="SSF140356">
    <property type="entry name" value="PPK N-terminal domain-like"/>
    <property type="match status" value="1"/>
</dbReference>
<feature type="domain" description="Polyphosphate kinase N-terminal" evidence="8">
    <location>
        <begin position="32"/>
        <end position="136"/>
    </location>
</feature>
<evidence type="ECO:0000256" key="5">
    <source>
        <dbReference type="ARBA" id="ARBA00022777"/>
    </source>
</evidence>
<evidence type="ECO:0000259" key="7">
    <source>
        <dbReference type="Pfam" id="PF02503"/>
    </source>
</evidence>
<dbReference type="PANTHER" id="PTHR30218">
    <property type="entry name" value="POLYPHOSPHATE KINASE"/>
    <property type="match status" value="1"/>
</dbReference>
<evidence type="ECO:0000313" key="10">
    <source>
        <dbReference type="Proteomes" id="UP000183670"/>
    </source>
</evidence>
<evidence type="ECO:0000256" key="3">
    <source>
        <dbReference type="ARBA" id="ARBA00022679"/>
    </source>
</evidence>
<dbReference type="InterPro" id="IPR025198">
    <property type="entry name" value="PPK_N_dom"/>
</dbReference>
<dbReference type="Gene3D" id="1.20.58.310">
    <property type="entry name" value="Polyphosphate kinase N-terminal domain"/>
    <property type="match status" value="1"/>
</dbReference>
<keyword evidence="3" id="KW-0808">Transferase</keyword>
<keyword evidence="4" id="KW-0547">Nucleotide-binding</keyword>
<evidence type="ECO:0000256" key="6">
    <source>
        <dbReference type="ARBA" id="ARBA00022840"/>
    </source>
</evidence>
<reference evidence="9 10" key="1">
    <citation type="submission" date="2016-10" db="EMBL/GenBank/DDBJ databases">
        <authorList>
            <person name="de Groot N.N."/>
        </authorList>
    </citation>
    <scope>NUCLEOTIDE SEQUENCE [LARGE SCALE GENOMIC DNA]</scope>
    <source>
        <strain evidence="9 10">NLAE-zl-C500</strain>
    </source>
</reference>
<evidence type="ECO:0000256" key="4">
    <source>
        <dbReference type="ARBA" id="ARBA00022741"/>
    </source>
</evidence>
<evidence type="ECO:0000256" key="2">
    <source>
        <dbReference type="ARBA" id="ARBA00022553"/>
    </source>
</evidence>
<dbReference type="InterPro" id="IPR036830">
    <property type="entry name" value="PP_kinase_middle_dom_sf"/>
</dbReference>
<dbReference type="Pfam" id="PF02503">
    <property type="entry name" value="PP_kinase"/>
    <property type="match status" value="1"/>
</dbReference>
<dbReference type="Proteomes" id="UP000183670">
    <property type="component" value="Unassembled WGS sequence"/>
</dbReference>
<name>A0A1G6G669_BACOV</name>
<gene>
    <name evidence="9" type="ORF">SAMN05192581_102261</name>
</gene>
<dbReference type="EC" id="2.7.4.1" evidence="1"/>
<sequence>MTITSHIDIFAEILNSSFFTMKQSEIKKKYPYVERDISWMYFNQRILLEAARPEVPLLERLTFLGIYSNNLDEFFRVRVATLNRIVEYADKNIQAEQETAACTLKQIGKLHNRYYKQFEEIFASIMEELKKENIYVIKDAEMTDEQKAFVTSFYRNKLNGSTNPLFLNGTRPLDDQTDEDIYLAIRLLRKDETGKIKEKDYAVIELPTGDFGRFIQLPDSDGKTYLMFLDDVIRYCLPMIFVGMKYTDYEAYTFKFTKDAEMEIDSDLRTGVLQKISKGVKSRKKGEPIRFVYDEQIPKDLLKKLTGRLNVDKNDTRVAGGRYHNFKDLMKFPVCGHHELKYPVWELLLSDETF</sequence>
<organism evidence="9 10">
    <name type="scientific">Bacteroides ovatus</name>
    <dbReference type="NCBI Taxonomy" id="28116"/>
    <lineage>
        <taxon>Bacteria</taxon>
        <taxon>Pseudomonadati</taxon>
        <taxon>Bacteroidota</taxon>
        <taxon>Bacteroidia</taxon>
        <taxon>Bacteroidales</taxon>
        <taxon>Bacteroidaceae</taxon>
        <taxon>Bacteroides</taxon>
    </lineage>
</organism>
<dbReference type="InterPro" id="IPR036832">
    <property type="entry name" value="PPK_N_dom_sf"/>
</dbReference>